<feature type="transmembrane region" description="Helical" evidence="3">
    <location>
        <begin position="12"/>
        <end position="33"/>
    </location>
</feature>
<keyword evidence="3" id="KW-0812">Transmembrane</keyword>
<sequence length="518" mass="57549">MATNPSKNPVIMWLYSWFGFLLGGLLDITAFSINTNNQIYDPQIGVNYDSCTVGNGTYYHGETFKLDCRTQCVCQNGRHACSTLCPHENLPPPVDTSICIAPKLVELPDHCCRVWLCEQPATDVNATCYNSSTTLWSPCSQSCGIGTSTRNITTTPGCQKLSTIRLCENHRCNRQSNNYYFAGDYGTETKQTVVEVDAGNGVREVDGPAARETDRRSVTSHKQRLYDGTGGYRPNSVSLLSENEHRRRKGHECRSIQRTASSRLRLGPCVSRKLYRPKSCSLCQDSSMCCVPSITTTIKVELLCPLNSGDPFDFIEHGYDLWDSASIDPLDQEMLQSRQIHIENKFVDVQWVLKCECGPKSKNCRPRKSAGSSVGGHPSRTTTNQQQQHRRLSSPDPLPAVAAGTTAEQQSNRTVYRSPPEQARPVATEDVTGADHPGGSDPTVGNNDPVDYYDGSPGIRKGHKHAGHHRSSVHRRLAHHGPHRRQQHRQHDAFGKSWNDASSFADGSEELLKRVHRT</sequence>
<dbReference type="SUPFAM" id="SSF57603">
    <property type="entry name" value="FnI-like domain"/>
    <property type="match status" value="1"/>
</dbReference>
<evidence type="ECO:0000256" key="1">
    <source>
        <dbReference type="ARBA" id="ARBA00022729"/>
    </source>
</evidence>
<dbReference type="GO" id="GO:0007165">
    <property type="term" value="P:signal transduction"/>
    <property type="evidence" value="ECO:0007669"/>
    <property type="project" value="InterPro"/>
</dbReference>
<dbReference type="PROSITE" id="PS50092">
    <property type="entry name" value="TSP1"/>
    <property type="match status" value="1"/>
</dbReference>
<name>A0A182WBF7_9DIPT</name>
<accession>A0A182WBF7</accession>
<dbReference type="InterPro" id="IPR043973">
    <property type="entry name" value="TSP1_CCN"/>
</dbReference>
<evidence type="ECO:0000256" key="3">
    <source>
        <dbReference type="SAM" id="Phobius"/>
    </source>
</evidence>
<dbReference type="GO" id="GO:0008201">
    <property type="term" value="F:heparin binding"/>
    <property type="evidence" value="ECO:0007669"/>
    <property type="project" value="TreeGrafter"/>
</dbReference>
<dbReference type="InterPro" id="IPR001007">
    <property type="entry name" value="VWF_dom"/>
</dbReference>
<feature type="compositionally biased region" description="Polar residues" evidence="2">
    <location>
        <begin position="406"/>
        <end position="415"/>
    </location>
</feature>
<proteinExistence type="predicted"/>
<dbReference type="AlphaFoldDB" id="A0A182WBF7"/>
<dbReference type="SMART" id="SM00214">
    <property type="entry name" value="VWC"/>
    <property type="match status" value="1"/>
</dbReference>
<dbReference type="InterPro" id="IPR050941">
    <property type="entry name" value="CCN"/>
</dbReference>
<dbReference type="PANTHER" id="PTHR11348:SF17">
    <property type="entry name" value="CCN"/>
    <property type="match status" value="1"/>
</dbReference>
<feature type="domain" description="VWFC" evidence="4">
    <location>
        <begin position="49"/>
        <end position="118"/>
    </location>
</feature>
<dbReference type="PROSITE" id="PS50184">
    <property type="entry name" value="VWFC_2"/>
    <property type="match status" value="1"/>
</dbReference>
<dbReference type="STRING" id="112268.A0A182WBF7"/>
<feature type="region of interest" description="Disordered" evidence="2">
    <location>
        <begin position="361"/>
        <end position="518"/>
    </location>
</feature>
<dbReference type="GO" id="GO:0005615">
    <property type="term" value="C:extracellular space"/>
    <property type="evidence" value="ECO:0007669"/>
    <property type="project" value="TreeGrafter"/>
</dbReference>
<evidence type="ECO:0000313" key="6">
    <source>
        <dbReference type="Proteomes" id="UP000075920"/>
    </source>
</evidence>
<dbReference type="GO" id="GO:0045597">
    <property type="term" value="P:positive regulation of cell differentiation"/>
    <property type="evidence" value="ECO:0007669"/>
    <property type="project" value="TreeGrafter"/>
</dbReference>
<dbReference type="Pfam" id="PF19035">
    <property type="entry name" value="TSP1_CCN"/>
    <property type="match status" value="1"/>
</dbReference>
<dbReference type="GO" id="GO:0031012">
    <property type="term" value="C:extracellular matrix"/>
    <property type="evidence" value="ECO:0007669"/>
    <property type="project" value="TreeGrafter"/>
</dbReference>
<organism evidence="5 6">
    <name type="scientific">Anopheles minimus</name>
    <dbReference type="NCBI Taxonomy" id="112268"/>
    <lineage>
        <taxon>Eukaryota</taxon>
        <taxon>Metazoa</taxon>
        <taxon>Ecdysozoa</taxon>
        <taxon>Arthropoda</taxon>
        <taxon>Hexapoda</taxon>
        <taxon>Insecta</taxon>
        <taxon>Pterygota</taxon>
        <taxon>Neoptera</taxon>
        <taxon>Endopterygota</taxon>
        <taxon>Diptera</taxon>
        <taxon>Nematocera</taxon>
        <taxon>Culicoidea</taxon>
        <taxon>Culicidae</taxon>
        <taxon>Anophelinae</taxon>
        <taxon>Anopheles</taxon>
    </lineage>
</organism>
<evidence type="ECO:0000313" key="5">
    <source>
        <dbReference type="EnsemblMetazoa" id="AMIN007686-PA"/>
    </source>
</evidence>
<evidence type="ECO:0000259" key="4">
    <source>
        <dbReference type="PROSITE" id="PS50184"/>
    </source>
</evidence>
<dbReference type="GO" id="GO:0007155">
    <property type="term" value="P:cell adhesion"/>
    <property type="evidence" value="ECO:0007669"/>
    <property type="project" value="TreeGrafter"/>
</dbReference>
<keyword evidence="3" id="KW-0472">Membrane</keyword>
<dbReference type="VEuPathDB" id="VectorBase:AMIN007686"/>
<dbReference type="SMART" id="SM00209">
    <property type="entry name" value="TSP1"/>
    <property type="match status" value="1"/>
</dbReference>
<reference evidence="6" key="1">
    <citation type="submission" date="2013-03" db="EMBL/GenBank/DDBJ databases">
        <title>The Genome Sequence of Anopheles minimus MINIMUS1.</title>
        <authorList>
            <consortium name="The Broad Institute Genomics Platform"/>
            <person name="Neafsey D.E."/>
            <person name="Walton C."/>
            <person name="Walker B."/>
            <person name="Young S.K."/>
            <person name="Zeng Q."/>
            <person name="Gargeya S."/>
            <person name="Fitzgerald M."/>
            <person name="Haas B."/>
            <person name="Abouelleil A."/>
            <person name="Allen A.W."/>
            <person name="Alvarado L."/>
            <person name="Arachchi H.M."/>
            <person name="Berlin A.M."/>
            <person name="Chapman S.B."/>
            <person name="Gainer-Dewar J."/>
            <person name="Goldberg J."/>
            <person name="Griggs A."/>
            <person name="Gujja S."/>
            <person name="Hansen M."/>
            <person name="Howarth C."/>
            <person name="Imamovic A."/>
            <person name="Ireland A."/>
            <person name="Larimer J."/>
            <person name="McCowan C."/>
            <person name="Murphy C."/>
            <person name="Pearson M."/>
            <person name="Poon T.W."/>
            <person name="Priest M."/>
            <person name="Roberts A."/>
            <person name="Saif S."/>
            <person name="Shea T."/>
            <person name="Sisk P."/>
            <person name="Sykes S."/>
            <person name="Wortman J."/>
            <person name="Nusbaum C."/>
            <person name="Birren B."/>
        </authorList>
    </citation>
    <scope>NUCLEOTIDE SEQUENCE [LARGE SCALE GENOMIC DNA]</scope>
    <source>
        <strain evidence="6">MINIMUS1</strain>
    </source>
</reference>
<keyword evidence="6" id="KW-1185">Reference proteome</keyword>
<reference evidence="5" key="2">
    <citation type="submission" date="2020-05" db="UniProtKB">
        <authorList>
            <consortium name="EnsemblMetazoa"/>
        </authorList>
    </citation>
    <scope>IDENTIFICATION</scope>
    <source>
        <strain evidence="5">MINIMUS1</strain>
    </source>
</reference>
<feature type="region of interest" description="Disordered" evidence="2">
    <location>
        <begin position="209"/>
        <end position="254"/>
    </location>
</feature>
<feature type="compositionally biased region" description="Basic residues" evidence="2">
    <location>
        <begin position="460"/>
        <end position="488"/>
    </location>
</feature>
<protein>
    <recommendedName>
        <fullName evidence="4">VWFC domain-containing protein</fullName>
    </recommendedName>
</protein>
<dbReference type="GO" id="GO:0005178">
    <property type="term" value="F:integrin binding"/>
    <property type="evidence" value="ECO:0007669"/>
    <property type="project" value="TreeGrafter"/>
</dbReference>
<dbReference type="PANTHER" id="PTHR11348">
    <property type="entry name" value="CONNECTIVE TISSUE GROWTH FACTOR-RELATED"/>
    <property type="match status" value="1"/>
</dbReference>
<keyword evidence="3" id="KW-1133">Transmembrane helix</keyword>
<keyword evidence="1" id="KW-0732">Signal</keyword>
<dbReference type="Proteomes" id="UP000075920">
    <property type="component" value="Unassembled WGS sequence"/>
</dbReference>
<dbReference type="EnsemblMetazoa" id="AMIN007686-RA">
    <property type="protein sequence ID" value="AMIN007686-PA"/>
    <property type="gene ID" value="AMIN007686"/>
</dbReference>
<evidence type="ECO:0000256" key="2">
    <source>
        <dbReference type="SAM" id="MobiDB-lite"/>
    </source>
</evidence>
<dbReference type="InterPro" id="IPR000884">
    <property type="entry name" value="TSP1_rpt"/>
</dbReference>